<keyword evidence="2" id="KW-0732">Signal</keyword>
<organism evidence="3 4">
    <name type="scientific">Thioflavicoccus mobilis 8321</name>
    <dbReference type="NCBI Taxonomy" id="765912"/>
    <lineage>
        <taxon>Bacteria</taxon>
        <taxon>Pseudomonadati</taxon>
        <taxon>Pseudomonadota</taxon>
        <taxon>Gammaproteobacteria</taxon>
        <taxon>Chromatiales</taxon>
        <taxon>Chromatiaceae</taxon>
        <taxon>Thioflavicoccus</taxon>
    </lineage>
</organism>
<dbReference type="AlphaFoldDB" id="L0GR43"/>
<dbReference type="KEGG" id="tmb:Thimo_0349"/>
<accession>L0GR43</accession>
<sequence length="90" mass="9332">MKTLNGLHTAGFATLFLAAGLMSAAAFAGDDTSRYDDKGGAVTHPQWAHGHTDKNYGVVNQVRMAEERAKSDASSDQSDPGASDGSSTDS</sequence>
<evidence type="ECO:0000256" key="1">
    <source>
        <dbReference type="SAM" id="MobiDB-lite"/>
    </source>
</evidence>
<name>L0GR43_9GAMM</name>
<evidence type="ECO:0000313" key="3">
    <source>
        <dbReference type="EMBL" id="AGA89218.1"/>
    </source>
</evidence>
<reference evidence="3 4" key="1">
    <citation type="submission" date="2011-09" db="EMBL/GenBank/DDBJ databases">
        <title>Complete sequence of chromosome of Thioflavicoccus mobilis 8321.</title>
        <authorList>
            <consortium name="US DOE Joint Genome Institute"/>
            <person name="Lucas S."/>
            <person name="Han J."/>
            <person name="Lapidus A."/>
            <person name="Cheng J.-F."/>
            <person name="Goodwin L."/>
            <person name="Pitluck S."/>
            <person name="Peters L."/>
            <person name="Ovchinnikova G."/>
            <person name="Lu M."/>
            <person name="Detter J.C."/>
            <person name="Han C."/>
            <person name="Tapia R."/>
            <person name="Land M."/>
            <person name="Hauser L."/>
            <person name="Kyrpides N."/>
            <person name="Ivanova N."/>
            <person name="Pagani I."/>
            <person name="Vogl K."/>
            <person name="Liu Z."/>
            <person name="Imhoff J."/>
            <person name="Thiel V."/>
            <person name="Frigaard N.-U."/>
            <person name="Bryant D."/>
            <person name="Woyke T."/>
        </authorList>
    </citation>
    <scope>NUCLEOTIDE SEQUENCE [LARGE SCALE GENOMIC DNA]</scope>
    <source>
        <strain evidence="3 4">8321</strain>
    </source>
</reference>
<dbReference type="Proteomes" id="UP000010816">
    <property type="component" value="Chromosome"/>
</dbReference>
<feature type="region of interest" description="Disordered" evidence="1">
    <location>
        <begin position="65"/>
        <end position="90"/>
    </location>
</feature>
<dbReference type="EMBL" id="CP003051">
    <property type="protein sequence ID" value="AGA89218.1"/>
    <property type="molecule type" value="Genomic_DNA"/>
</dbReference>
<gene>
    <name evidence="3" type="ORF">Thimo_0349</name>
</gene>
<evidence type="ECO:0000256" key="2">
    <source>
        <dbReference type="SAM" id="SignalP"/>
    </source>
</evidence>
<evidence type="ECO:0000313" key="4">
    <source>
        <dbReference type="Proteomes" id="UP000010816"/>
    </source>
</evidence>
<dbReference type="HOGENOM" id="CLU_2439849_0_0_6"/>
<dbReference type="RefSeq" id="WP_015279368.1">
    <property type="nucleotide sequence ID" value="NC_019940.1"/>
</dbReference>
<feature type="compositionally biased region" description="Polar residues" evidence="1">
    <location>
        <begin position="74"/>
        <end position="90"/>
    </location>
</feature>
<keyword evidence="4" id="KW-1185">Reference proteome</keyword>
<protein>
    <submittedName>
        <fullName evidence="3">Uncharacterized protein</fullName>
    </submittedName>
</protein>
<proteinExistence type="predicted"/>
<feature type="chain" id="PRO_5003943022" evidence="2">
    <location>
        <begin position="29"/>
        <end position="90"/>
    </location>
</feature>
<feature type="signal peptide" evidence="2">
    <location>
        <begin position="1"/>
        <end position="28"/>
    </location>
</feature>